<keyword evidence="3 9" id="KW-0813">Transport</keyword>
<feature type="transmembrane region" description="Helical" evidence="9">
    <location>
        <begin position="416"/>
        <end position="440"/>
    </location>
</feature>
<comment type="subcellular location">
    <subcellularLocation>
        <location evidence="9">Cell inner membrane</location>
        <topology evidence="9">Multi-pass membrane protein</topology>
    </subcellularLocation>
    <subcellularLocation>
        <location evidence="1">Cell membrane</location>
        <topology evidence="1">Multi-pass membrane protein</topology>
    </subcellularLocation>
</comment>
<feature type="transmembrane region" description="Helical" evidence="9">
    <location>
        <begin position="148"/>
        <end position="166"/>
    </location>
</feature>
<evidence type="ECO:0000256" key="9">
    <source>
        <dbReference type="RuleBase" id="RU363064"/>
    </source>
</evidence>
<dbReference type="PANTHER" id="PTHR30330:SF1">
    <property type="entry name" value="AMINO-ACID CARRIER PROTEIN ALST"/>
    <property type="match status" value="1"/>
</dbReference>
<feature type="transmembrane region" description="Helical" evidence="9">
    <location>
        <begin position="71"/>
        <end position="92"/>
    </location>
</feature>
<comment type="caution">
    <text evidence="10">The sequence shown here is derived from an EMBL/GenBank/DDBJ whole genome shotgun (WGS) entry which is preliminary data.</text>
</comment>
<organism evidence="10 11">
    <name type="scientific">Psittacicella hinzii</name>
    <dbReference type="NCBI Taxonomy" id="2028575"/>
    <lineage>
        <taxon>Bacteria</taxon>
        <taxon>Pseudomonadati</taxon>
        <taxon>Pseudomonadota</taxon>
        <taxon>Gammaproteobacteria</taxon>
        <taxon>Pasteurellales</taxon>
        <taxon>Psittacicellaceae</taxon>
        <taxon>Psittacicella</taxon>
    </lineage>
</organism>
<feature type="transmembrane region" description="Helical" evidence="9">
    <location>
        <begin position="240"/>
        <end position="263"/>
    </location>
</feature>
<feature type="transmembrane region" description="Helical" evidence="9">
    <location>
        <begin position="386"/>
        <end position="404"/>
    </location>
</feature>
<keyword evidence="11" id="KW-1185">Reference proteome</keyword>
<dbReference type="NCBIfam" id="TIGR00835">
    <property type="entry name" value="agcS"/>
    <property type="match status" value="1"/>
</dbReference>
<feature type="transmembrane region" description="Helical" evidence="9">
    <location>
        <begin position="301"/>
        <end position="325"/>
    </location>
</feature>
<keyword evidence="5 9" id="KW-0812">Transmembrane</keyword>
<keyword evidence="4" id="KW-1003">Cell membrane</keyword>
<evidence type="ECO:0000256" key="4">
    <source>
        <dbReference type="ARBA" id="ARBA00022475"/>
    </source>
</evidence>
<dbReference type="RefSeq" id="WP_119524872.1">
    <property type="nucleotide sequence ID" value="NZ_NRHC01000037.1"/>
</dbReference>
<dbReference type="Proteomes" id="UP000265691">
    <property type="component" value="Unassembled WGS sequence"/>
</dbReference>
<dbReference type="OrthoDB" id="9806926at2"/>
<protein>
    <recommendedName>
        <fullName evidence="12">Alanine or glycine:cation symporter, AGCS family</fullName>
    </recommendedName>
</protein>
<evidence type="ECO:0000256" key="1">
    <source>
        <dbReference type="ARBA" id="ARBA00004651"/>
    </source>
</evidence>
<evidence type="ECO:0000256" key="2">
    <source>
        <dbReference type="ARBA" id="ARBA00009261"/>
    </source>
</evidence>
<accession>A0A3A1Y6V6</accession>
<keyword evidence="7 9" id="KW-1133">Transmembrane helix</keyword>
<evidence type="ECO:0000313" key="11">
    <source>
        <dbReference type="Proteomes" id="UP000265691"/>
    </source>
</evidence>
<evidence type="ECO:0000256" key="8">
    <source>
        <dbReference type="ARBA" id="ARBA00023136"/>
    </source>
</evidence>
<dbReference type="AlphaFoldDB" id="A0A3A1Y6V6"/>
<dbReference type="FunFam" id="1.20.1740.10:FF:000004">
    <property type="entry name" value="Sodium:alanine symporter family protein"/>
    <property type="match status" value="1"/>
</dbReference>
<evidence type="ECO:0000256" key="5">
    <source>
        <dbReference type="ARBA" id="ARBA00022692"/>
    </source>
</evidence>
<feature type="transmembrane region" description="Helical" evidence="9">
    <location>
        <begin position="186"/>
        <end position="204"/>
    </location>
</feature>
<proteinExistence type="inferred from homology"/>
<feature type="transmembrane region" description="Helical" evidence="9">
    <location>
        <begin position="213"/>
        <end position="234"/>
    </location>
</feature>
<feature type="transmembrane region" description="Helical" evidence="9">
    <location>
        <begin position="98"/>
        <end position="115"/>
    </location>
</feature>
<dbReference type="PANTHER" id="PTHR30330">
    <property type="entry name" value="AGSS FAMILY TRANSPORTER, SODIUM-ALANINE"/>
    <property type="match status" value="1"/>
</dbReference>
<evidence type="ECO:0000256" key="6">
    <source>
        <dbReference type="ARBA" id="ARBA00022847"/>
    </source>
</evidence>
<name>A0A3A1Y6V6_9GAMM</name>
<evidence type="ECO:0000313" key="10">
    <source>
        <dbReference type="EMBL" id="RIY33241.1"/>
    </source>
</evidence>
<evidence type="ECO:0008006" key="12">
    <source>
        <dbReference type="Google" id="ProtNLM"/>
    </source>
</evidence>
<dbReference type="GO" id="GO:0005283">
    <property type="term" value="F:amino acid:sodium symporter activity"/>
    <property type="evidence" value="ECO:0007669"/>
    <property type="project" value="InterPro"/>
</dbReference>
<feature type="transmembrane region" description="Helical" evidence="9">
    <location>
        <begin position="354"/>
        <end position="374"/>
    </location>
</feature>
<keyword evidence="9" id="KW-0997">Cell inner membrane</keyword>
<keyword evidence="6 9" id="KW-0769">Symport</keyword>
<evidence type="ECO:0000256" key="7">
    <source>
        <dbReference type="ARBA" id="ARBA00022989"/>
    </source>
</evidence>
<dbReference type="InterPro" id="IPR001463">
    <property type="entry name" value="Na/Ala_symport"/>
</dbReference>
<reference evidence="10 11" key="1">
    <citation type="submission" date="2017-08" db="EMBL/GenBank/DDBJ databases">
        <title>Reclassification of Bisgaard taxon 37 and 44.</title>
        <authorList>
            <person name="Christensen H."/>
        </authorList>
    </citation>
    <scope>NUCLEOTIDE SEQUENCE [LARGE SCALE GENOMIC DNA]</scope>
    <source>
        <strain evidence="10 11">B96_3</strain>
    </source>
</reference>
<comment type="similarity">
    <text evidence="2 9">Belongs to the alanine or glycine:cation symporter (AGCS) (TC 2.A.25) family.</text>
</comment>
<dbReference type="Gene3D" id="1.20.1740.10">
    <property type="entry name" value="Amino acid/polyamine transporter I"/>
    <property type="match status" value="1"/>
</dbReference>
<gene>
    <name evidence="10" type="ORF">CKF54_03350</name>
</gene>
<evidence type="ECO:0000256" key="3">
    <source>
        <dbReference type="ARBA" id="ARBA00022448"/>
    </source>
</evidence>
<feature type="transmembrane region" description="Helical" evidence="9">
    <location>
        <begin position="19"/>
        <end position="36"/>
    </location>
</feature>
<keyword evidence="8 9" id="KW-0472">Membrane</keyword>
<dbReference type="EMBL" id="NRHC01000037">
    <property type="protein sequence ID" value="RIY33241.1"/>
    <property type="molecule type" value="Genomic_DNA"/>
</dbReference>
<dbReference type="Pfam" id="PF01235">
    <property type="entry name" value="Na_Ala_symp"/>
    <property type="match status" value="1"/>
</dbReference>
<dbReference type="PROSITE" id="PS00873">
    <property type="entry name" value="NA_ALANINE_SYMP"/>
    <property type="match status" value="1"/>
</dbReference>
<dbReference type="PRINTS" id="PR00175">
    <property type="entry name" value="NAALASMPORT"/>
</dbReference>
<dbReference type="GO" id="GO:0005886">
    <property type="term" value="C:plasma membrane"/>
    <property type="evidence" value="ECO:0007669"/>
    <property type="project" value="UniProtKB-SubCell"/>
</dbReference>
<sequence>MTENIISTISAVWSFFNDYLLIFSLLICGLFYFILLRGIQITHLKHAFTLLWNKNIAYTDDKVNITPVQSFLTGLAARIGMGNIAGVAAAISAGGPGAVFWMWVAAFLGMGSAFVENTLAQIYKTKTETGEFKGGPAFYITYGLRSKIGGLIFSLVLAFTYGFAFISLQTNQISESLNYAFDMPKWVIGLLLVFLTGIIIFSNLKTIANVSGVLIPIMSSLYILMALVLIVIHFTELPKVFYTIVTSAFNTDSALGATIGLAINFGVKRGLFSNEAGMGSSPNIAAAANVKHPVSQGFVQMIGIFFDTIIICSLTAFIVLMSGVYGTPAAEGLEAASLAQASVEAFMGKVGAELLVFIIFLFAFTSVLGYYTYGSVGIYYITGNKWVAHLYRLVVLGFTFWGAYKSPQLVWNTADVFMAIMCFINVVACLLLWRPLFTVYKDYREQRKRGIEIPVFDVHKYPSLAKTLPDPDIWSAERHRMQAQQEQANQNN</sequence>